<name>A0A9D4R2B3_DREPO</name>
<accession>A0A9D4R2B3</accession>
<evidence type="ECO:0000256" key="1">
    <source>
        <dbReference type="SAM" id="Coils"/>
    </source>
</evidence>
<proteinExistence type="predicted"/>
<organism evidence="2 3">
    <name type="scientific">Dreissena polymorpha</name>
    <name type="common">Zebra mussel</name>
    <name type="synonym">Mytilus polymorpha</name>
    <dbReference type="NCBI Taxonomy" id="45954"/>
    <lineage>
        <taxon>Eukaryota</taxon>
        <taxon>Metazoa</taxon>
        <taxon>Spiralia</taxon>
        <taxon>Lophotrochozoa</taxon>
        <taxon>Mollusca</taxon>
        <taxon>Bivalvia</taxon>
        <taxon>Autobranchia</taxon>
        <taxon>Heteroconchia</taxon>
        <taxon>Euheterodonta</taxon>
        <taxon>Imparidentia</taxon>
        <taxon>Neoheterodontei</taxon>
        <taxon>Myida</taxon>
        <taxon>Dreissenoidea</taxon>
        <taxon>Dreissenidae</taxon>
        <taxon>Dreissena</taxon>
    </lineage>
</organism>
<keyword evidence="1" id="KW-0175">Coiled coil</keyword>
<sequence>MYTTWRKYKEQPQAAISSSAKGGYFVITSDEAYNEKIRKQEEKVNKAANIEKRKIERLNKRKIKEEAAARKKSHTNTN</sequence>
<dbReference type="Proteomes" id="UP000828390">
    <property type="component" value="Unassembled WGS sequence"/>
</dbReference>
<gene>
    <name evidence="2" type="ORF">DPMN_094850</name>
</gene>
<dbReference type="EMBL" id="JAIWYP010000003">
    <property type="protein sequence ID" value="KAH3852344.1"/>
    <property type="molecule type" value="Genomic_DNA"/>
</dbReference>
<reference evidence="2" key="2">
    <citation type="submission" date="2020-11" db="EMBL/GenBank/DDBJ databases">
        <authorList>
            <person name="McCartney M.A."/>
            <person name="Auch B."/>
            <person name="Kono T."/>
            <person name="Mallez S."/>
            <person name="Becker A."/>
            <person name="Gohl D.M."/>
            <person name="Silverstein K.A.T."/>
            <person name="Koren S."/>
            <person name="Bechman K.B."/>
            <person name="Herman A."/>
            <person name="Abrahante J.E."/>
            <person name="Garbe J."/>
        </authorList>
    </citation>
    <scope>NUCLEOTIDE SEQUENCE</scope>
    <source>
        <strain evidence="2">Duluth1</strain>
        <tissue evidence="2">Whole animal</tissue>
    </source>
</reference>
<dbReference type="AlphaFoldDB" id="A0A9D4R2B3"/>
<protein>
    <submittedName>
        <fullName evidence="2">Uncharacterized protein</fullName>
    </submittedName>
</protein>
<evidence type="ECO:0000313" key="3">
    <source>
        <dbReference type="Proteomes" id="UP000828390"/>
    </source>
</evidence>
<comment type="caution">
    <text evidence="2">The sequence shown here is derived from an EMBL/GenBank/DDBJ whole genome shotgun (WGS) entry which is preliminary data.</text>
</comment>
<feature type="coiled-coil region" evidence="1">
    <location>
        <begin position="38"/>
        <end position="68"/>
    </location>
</feature>
<keyword evidence="3" id="KW-1185">Reference proteome</keyword>
<reference evidence="2" key="1">
    <citation type="journal article" date="2019" name="bioRxiv">
        <title>The Genome of the Zebra Mussel, Dreissena polymorpha: A Resource for Invasive Species Research.</title>
        <authorList>
            <person name="McCartney M.A."/>
            <person name="Auch B."/>
            <person name="Kono T."/>
            <person name="Mallez S."/>
            <person name="Zhang Y."/>
            <person name="Obille A."/>
            <person name="Becker A."/>
            <person name="Abrahante J.E."/>
            <person name="Garbe J."/>
            <person name="Badalamenti J.P."/>
            <person name="Herman A."/>
            <person name="Mangelson H."/>
            <person name="Liachko I."/>
            <person name="Sullivan S."/>
            <person name="Sone E.D."/>
            <person name="Koren S."/>
            <person name="Silverstein K.A.T."/>
            <person name="Beckman K.B."/>
            <person name="Gohl D.M."/>
        </authorList>
    </citation>
    <scope>NUCLEOTIDE SEQUENCE</scope>
    <source>
        <strain evidence="2">Duluth1</strain>
        <tissue evidence="2">Whole animal</tissue>
    </source>
</reference>
<evidence type="ECO:0000313" key="2">
    <source>
        <dbReference type="EMBL" id="KAH3852344.1"/>
    </source>
</evidence>